<dbReference type="SMART" id="SM00248">
    <property type="entry name" value="ANK"/>
    <property type="match status" value="5"/>
</dbReference>
<feature type="compositionally biased region" description="Basic and acidic residues" evidence="3">
    <location>
        <begin position="1"/>
        <end position="14"/>
    </location>
</feature>
<name>A0A9N8HWP4_9STRA</name>
<dbReference type="InterPro" id="IPR032675">
    <property type="entry name" value="LRR_dom_sf"/>
</dbReference>
<dbReference type="SUPFAM" id="SSF52047">
    <property type="entry name" value="RNI-like"/>
    <property type="match status" value="1"/>
</dbReference>
<dbReference type="AlphaFoldDB" id="A0A9N8HWP4"/>
<keyword evidence="1" id="KW-0677">Repeat</keyword>
<organism evidence="4 5">
    <name type="scientific">Seminavis robusta</name>
    <dbReference type="NCBI Taxonomy" id="568900"/>
    <lineage>
        <taxon>Eukaryota</taxon>
        <taxon>Sar</taxon>
        <taxon>Stramenopiles</taxon>
        <taxon>Ochrophyta</taxon>
        <taxon>Bacillariophyta</taxon>
        <taxon>Bacillariophyceae</taxon>
        <taxon>Bacillariophycidae</taxon>
        <taxon>Naviculales</taxon>
        <taxon>Naviculaceae</taxon>
        <taxon>Seminavis</taxon>
    </lineage>
</organism>
<evidence type="ECO:0000256" key="1">
    <source>
        <dbReference type="ARBA" id="ARBA00022737"/>
    </source>
</evidence>
<dbReference type="PANTHER" id="PTHR24153:SF8">
    <property type="entry name" value="FORKED, ISOFORM F"/>
    <property type="match status" value="1"/>
</dbReference>
<keyword evidence="2" id="KW-0040">ANK repeat</keyword>
<gene>
    <name evidence="4" type="ORF">SEMRO_2269_G321360.1</name>
</gene>
<feature type="region of interest" description="Disordered" evidence="3">
    <location>
        <begin position="824"/>
        <end position="901"/>
    </location>
</feature>
<dbReference type="Gene3D" id="3.80.10.10">
    <property type="entry name" value="Ribonuclease Inhibitor"/>
    <property type="match status" value="1"/>
</dbReference>
<evidence type="ECO:0000256" key="2">
    <source>
        <dbReference type="ARBA" id="ARBA00023043"/>
    </source>
</evidence>
<keyword evidence="5" id="KW-1185">Reference proteome</keyword>
<reference evidence="4" key="1">
    <citation type="submission" date="2020-06" db="EMBL/GenBank/DDBJ databases">
        <authorList>
            <consortium name="Plant Systems Biology data submission"/>
        </authorList>
    </citation>
    <scope>NUCLEOTIDE SEQUENCE</scope>
    <source>
        <strain evidence="4">D6</strain>
    </source>
</reference>
<dbReference type="OrthoDB" id="539213at2759"/>
<evidence type="ECO:0000313" key="5">
    <source>
        <dbReference type="Proteomes" id="UP001153069"/>
    </source>
</evidence>
<dbReference type="GO" id="GO:0005737">
    <property type="term" value="C:cytoplasm"/>
    <property type="evidence" value="ECO:0007669"/>
    <property type="project" value="TreeGrafter"/>
</dbReference>
<dbReference type="InterPro" id="IPR036770">
    <property type="entry name" value="Ankyrin_rpt-contain_sf"/>
</dbReference>
<dbReference type="InterPro" id="IPR002110">
    <property type="entry name" value="Ankyrin_rpt"/>
</dbReference>
<evidence type="ECO:0000256" key="3">
    <source>
        <dbReference type="SAM" id="MobiDB-lite"/>
    </source>
</evidence>
<feature type="region of interest" description="Disordered" evidence="3">
    <location>
        <begin position="1"/>
        <end position="23"/>
    </location>
</feature>
<dbReference type="PANTHER" id="PTHR24153">
    <property type="entry name" value="ESPIN"/>
    <property type="match status" value="1"/>
</dbReference>
<accession>A0A9N8HWP4</accession>
<evidence type="ECO:0000313" key="4">
    <source>
        <dbReference type="EMBL" id="CAB9528596.1"/>
    </source>
</evidence>
<dbReference type="EMBL" id="CAICTM010002267">
    <property type="protein sequence ID" value="CAB9528596.1"/>
    <property type="molecule type" value="Genomic_DNA"/>
</dbReference>
<proteinExistence type="predicted"/>
<dbReference type="SUPFAM" id="SSF48403">
    <property type="entry name" value="Ankyrin repeat"/>
    <property type="match status" value="1"/>
</dbReference>
<feature type="compositionally biased region" description="Polar residues" evidence="3">
    <location>
        <begin position="841"/>
        <end position="858"/>
    </location>
</feature>
<dbReference type="Pfam" id="PF12796">
    <property type="entry name" value="Ank_2"/>
    <property type="match status" value="1"/>
</dbReference>
<feature type="compositionally biased region" description="Polar residues" evidence="3">
    <location>
        <begin position="892"/>
        <end position="901"/>
    </location>
</feature>
<dbReference type="InterPro" id="IPR052420">
    <property type="entry name" value="Espin/Espin-like"/>
</dbReference>
<dbReference type="Gene3D" id="1.25.40.20">
    <property type="entry name" value="Ankyrin repeat-containing domain"/>
    <property type="match status" value="2"/>
</dbReference>
<comment type="caution">
    <text evidence="4">The sequence shown here is derived from an EMBL/GenBank/DDBJ whole genome shotgun (WGS) entry which is preliminary data.</text>
</comment>
<dbReference type="GO" id="GO:0051017">
    <property type="term" value="P:actin filament bundle assembly"/>
    <property type="evidence" value="ECO:0007669"/>
    <property type="project" value="TreeGrafter"/>
</dbReference>
<sequence length="901" mass="100214">MLARTDSDITVERNNEEEEEASSEIQELLKDVNQGQPRDHKRVIELVRKFPNLALVPLIKCKYGSSSRTILNQLVQERAPLEVIRGVVEASPGSVRAPETDDDFLPIHTACWYKKDYSDVIIYLVQQYPESLMEKYKGNADKLPIHQLVQGEVGILEAIKYMVSKVPGLVSTTDKFGFLPLHCACGPSLSTRGDPLIVEYMAAAFPDGLKVMTNRQIPPTPTSQTHRNNSLSMALLFTASTNERENHPRLETVQLFLDLCPECVTFKDSLGRLPLSIACATPLKIYNWDVMCLLATKHPEALRGADQNRGGCLPIHDCISKKAPLEVVHKVVELYPECLSKQSQWLGTPLHHACCCSNYGQVIQYLAKRNPSILMMRGRGGQLPLHQLITSKRPSKHTMDTVQLLIKLCPQALLQADSYGRLPLVRACQEKHSDVIAYLCEHHPNATWQAAGGSIKGQSWIPLHALLQAYMPSLEDVKRLVEIRPESVWQGSSAKGVNALSYACGGNDMAVFAYCCQRFPTTEKSLKLCGGRFNLNKEIAVLIGGLLPQLEFFHCEADLGYDYDGEGWFHLIDRLQGNTSILDLTMTVPMLLLASSDGASVRFTEAIMGSSVRNLTIWQRRSDSRIERKFRNVKQPEWNVAKFVVDMISRGQTSSLAIEGNIPWGQGKINAILDALRNNNHLQTLWLPSLALTKPQIQSLLDIVASHNVTLNELRMSSLALTKPQIQSLLDIVASHNVTLNELRMSSAGSCNLMEHVLYYVRLNGAGRAKIHDPNATRLILVKLLVAQSKSKEPINQVNACFGLLSESLSLWCEVGQWMEDTSLGGERGTQAEPNDLSVDLPTSQPVKQTPRRTASATRRQRLAELSGLAQPTSGFAPPVRRAPQWPKQHHAQQSGLTKQE</sequence>
<dbReference type="GO" id="GO:0051015">
    <property type="term" value="F:actin filament binding"/>
    <property type="evidence" value="ECO:0007669"/>
    <property type="project" value="TreeGrafter"/>
</dbReference>
<dbReference type="Proteomes" id="UP001153069">
    <property type="component" value="Unassembled WGS sequence"/>
</dbReference>
<protein>
    <submittedName>
        <fullName evidence="4">Ankyrin Repeat</fullName>
    </submittedName>
</protein>